<comment type="caution">
    <text evidence="1">The sequence shown here is derived from an EMBL/GenBank/DDBJ whole genome shotgun (WGS) entry which is preliminary data.</text>
</comment>
<dbReference type="EMBL" id="CM056813">
    <property type="protein sequence ID" value="KAJ8640503.1"/>
    <property type="molecule type" value="Genomic_DNA"/>
</dbReference>
<protein>
    <submittedName>
        <fullName evidence="1">Uncharacterized protein</fullName>
    </submittedName>
</protein>
<name>A0ACC2M502_PERAE</name>
<dbReference type="Proteomes" id="UP001234297">
    <property type="component" value="Chromosome 5"/>
</dbReference>
<evidence type="ECO:0000313" key="2">
    <source>
        <dbReference type="Proteomes" id="UP001234297"/>
    </source>
</evidence>
<gene>
    <name evidence="1" type="ORF">MRB53_017197</name>
</gene>
<organism evidence="1 2">
    <name type="scientific">Persea americana</name>
    <name type="common">Avocado</name>
    <dbReference type="NCBI Taxonomy" id="3435"/>
    <lineage>
        <taxon>Eukaryota</taxon>
        <taxon>Viridiplantae</taxon>
        <taxon>Streptophyta</taxon>
        <taxon>Embryophyta</taxon>
        <taxon>Tracheophyta</taxon>
        <taxon>Spermatophyta</taxon>
        <taxon>Magnoliopsida</taxon>
        <taxon>Magnoliidae</taxon>
        <taxon>Laurales</taxon>
        <taxon>Lauraceae</taxon>
        <taxon>Persea</taxon>
    </lineage>
</organism>
<sequence>MEYCKKKNPPSIAPNRPSAIPKPFSPDFYLRASLGKANREEINENDEHFHQRISPSSQNPKKGAKNFMSPTVSAASKAALPRKKVLMERNEAFGSDFSETQMGKSPKFSEGETSPDLLGLPSQITPLSMKVSESGYSSDSASAYLPYDPLTNYLSPRPQFLRYKPNRRLDKFLHRKSKLRNGEEGVSLEGGGSTQSPKLFEGEALKSSSTSSSQDGTEELQDGTCSGADRLDSKPSHNEETEESEGEDDDNDVDDEEKEERLWHSSLVLKSLLLLGILFFTTLYISSANRPAIPTCLQLLQGLREGYSKHHKPLFQFTENTRLDVDQISETIEPVSNTNADNEIHGDLLFGMVDLEGRESYDGVPSMVEEMVVESEETDNDLCEAGESEEPALSSFMEQEKANEQSLMEVIETNKDEEFGEVEVGDYGMAETIEASKILELQVEVYDSLQVPETQFSEDSVAHEDTYSTSEKELVEISETVIDEGTRKLEMGEDEIVKLMEMAEPISESQDQGRQVLDNSESPHGSHTQLVLDSFAPAIASASETELNSGKEDISLLESIKNKLNKRDAIVGLSLVSMIAASMASGYLCLKSRKTSGNDSSSRTCQQLPSKSTVLEKGSLSFPEKEQVLQKGDSYANPLSLSLSNDNWYESCRTNPPNVELLGEYAVGEISFSEQSSDQKLRAGVEERKVSESQVSERFTRRSLPSSSQTYPTASEFSMAESPSNGRSASTQQKLMAKQQGSNTEEEMNSNAVIRNRRGEIITPVRRSSRIRHRVMSP</sequence>
<evidence type="ECO:0000313" key="1">
    <source>
        <dbReference type="EMBL" id="KAJ8640503.1"/>
    </source>
</evidence>
<proteinExistence type="predicted"/>
<accession>A0ACC2M502</accession>
<reference evidence="1 2" key="1">
    <citation type="journal article" date="2022" name="Hortic Res">
        <title>A haplotype resolved chromosomal level avocado genome allows analysis of novel avocado genes.</title>
        <authorList>
            <person name="Nath O."/>
            <person name="Fletcher S.J."/>
            <person name="Hayward A."/>
            <person name="Shaw L.M."/>
            <person name="Masouleh A.K."/>
            <person name="Furtado A."/>
            <person name="Henry R.J."/>
            <person name="Mitter N."/>
        </authorList>
    </citation>
    <scope>NUCLEOTIDE SEQUENCE [LARGE SCALE GENOMIC DNA]</scope>
    <source>
        <strain evidence="2">cv. Hass</strain>
    </source>
</reference>
<keyword evidence="2" id="KW-1185">Reference proteome</keyword>